<name>A0A0A3IZ84_9BACL</name>
<dbReference type="Proteomes" id="UP000030595">
    <property type="component" value="Unassembled WGS sequence"/>
</dbReference>
<dbReference type="InterPro" id="IPR001279">
    <property type="entry name" value="Metallo-B-lactamas"/>
</dbReference>
<dbReference type="InterPro" id="IPR050662">
    <property type="entry name" value="Sec-metab_biosynth-thioest"/>
</dbReference>
<dbReference type="Gene3D" id="3.60.15.10">
    <property type="entry name" value="Ribonuclease Z/Hydroxyacylglutathione hydrolase-like"/>
    <property type="match status" value="1"/>
</dbReference>
<dbReference type="Pfam" id="PF00753">
    <property type="entry name" value="Lactamase_B"/>
    <property type="match status" value="1"/>
</dbReference>
<accession>A0A0A3IZ84</accession>
<protein>
    <submittedName>
        <fullName evidence="2">Beta-lactamase</fullName>
    </submittedName>
</protein>
<dbReference type="InterPro" id="IPR036866">
    <property type="entry name" value="RibonucZ/Hydroxyglut_hydro"/>
</dbReference>
<feature type="domain" description="Metallo-beta-lactamase" evidence="1">
    <location>
        <begin position="16"/>
        <end position="228"/>
    </location>
</feature>
<dbReference type="PANTHER" id="PTHR23131:SF4">
    <property type="entry name" value="METALLO-BETA-LACTAMASE SUPERFAMILY POTEIN"/>
    <property type="match status" value="1"/>
</dbReference>
<dbReference type="OrthoDB" id="2971563at2"/>
<sequence length="313" mass="35743">MNIHKIVLPTPFPVGDVNVFLVKGEALTLFDAGPKTTEAYETLKTGIRAAGYEMKDIDQVILTHQHPDHAGWIDAFPKANILAHEYVDHWLRQKPEFLEYRDQFYQYHMIRQAVPERYIEKMLQIRGELELLGTTPLTHFIQDGDEMPGHPGLKAHYTPGHAQSHLIFVDEKTNTAIGGDLLLETISSNPLIEPPIDLSMDRPKTLLQYHQSLTLLKDLNVSKLYTGHGNEIENVNELIDFRIKRDHKRAKQAYDILSEPKTVYEVTQKLYASLYKSELGLTLSKTIGELDYLEQEGLVKVELVGDVLIYSRT</sequence>
<dbReference type="EMBL" id="JPVQ01000028">
    <property type="protein sequence ID" value="KGR90021.1"/>
    <property type="molecule type" value="Genomic_DNA"/>
</dbReference>
<dbReference type="AlphaFoldDB" id="A0A0A3IZ84"/>
<proteinExistence type="predicted"/>
<evidence type="ECO:0000259" key="1">
    <source>
        <dbReference type="SMART" id="SM00849"/>
    </source>
</evidence>
<dbReference type="RefSeq" id="WP_036177928.1">
    <property type="nucleotide sequence ID" value="NZ_AVCZ01000028.1"/>
</dbReference>
<organism evidence="2 3">
    <name type="scientific">Ureibacillus massiliensis 4400831 = CIP 108448 = CCUG 49529</name>
    <dbReference type="NCBI Taxonomy" id="1211035"/>
    <lineage>
        <taxon>Bacteria</taxon>
        <taxon>Bacillati</taxon>
        <taxon>Bacillota</taxon>
        <taxon>Bacilli</taxon>
        <taxon>Bacillales</taxon>
        <taxon>Caryophanaceae</taxon>
        <taxon>Ureibacillus</taxon>
    </lineage>
</organism>
<reference evidence="2 3" key="1">
    <citation type="submission" date="2014-02" db="EMBL/GenBank/DDBJ databases">
        <title>Draft genome sequence of Lysinibacillus massiliensis CCUG 49529.</title>
        <authorList>
            <person name="Zhang F."/>
            <person name="Wang G."/>
            <person name="Zhang L."/>
        </authorList>
    </citation>
    <scope>NUCLEOTIDE SEQUENCE [LARGE SCALE GENOMIC DNA]</scope>
    <source>
        <strain evidence="2 3">CCUG 49529</strain>
    </source>
</reference>
<keyword evidence="3" id="KW-1185">Reference proteome</keyword>
<dbReference type="SUPFAM" id="SSF56281">
    <property type="entry name" value="Metallo-hydrolase/oxidoreductase"/>
    <property type="match status" value="1"/>
</dbReference>
<evidence type="ECO:0000313" key="3">
    <source>
        <dbReference type="Proteomes" id="UP000030595"/>
    </source>
</evidence>
<evidence type="ECO:0000313" key="2">
    <source>
        <dbReference type="EMBL" id="KGR90021.1"/>
    </source>
</evidence>
<comment type="caution">
    <text evidence="2">The sequence shown here is derived from an EMBL/GenBank/DDBJ whole genome shotgun (WGS) entry which is preliminary data.</text>
</comment>
<dbReference type="PANTHER" id="PTHR23131">
    <property type="entry name" value="ENDORIBONUCLEASE LACTB2"/>
    <property type="match status" value="1"/>
</dbReference>
<dbReference type="eggNOG" id="COG0491">
    <property type="taxonomic scope" value="Bacteria"/>
</dbReference>
<dbReference type="SMART" id="SM00849">
    <property type="entry name" value="Lactamase_B"/>
    <property type="match status" value="1"/>
</dbReference>
<gene>
    <name evidence="2" type="ORF">CD30_14095</name>
</gene>